<gene>
    <name evidence="2" type="ORF">AU467_25075</name>
</gene>
<accession>A0A101KRH7</accession>
<evidence type="ECO:0000313" key="3">
    <source>
        <dbReference type="Proteomes" id="UP000053176"/>
    </source>
</evidence>
<proteinExistence type="predicted"/>
<evidence type="ECO:0000256" key="1">
    <source>
        <dbReference type="SAM" id="MobiDB-lite"/>
    </source>
</evidence>
<organism evidence="2 3">
    <name type="scientific">Rhizobium loti</name>
    <name type="common">Mesorhizobium loti</name>
    <dbReference type="NCBI Taxonomy" id="381"/>
    <lineage>
        <taxon>Bacteria</taxon>
        <taxon>Pseudomonadati</taxon>
        <taxon>Pseudomonadota</taxon>
        <taxon>Alphaproteobacteria</taxon>
        <taxon>Hyphomicrobiales</taxon>
        <taxon>Phyllobacteriaceae</taxon>
        <taxon>Mesorhizobium</taxon>
    </lineage>
</organism>
<dbReference type="Proteomes" id="UP000053176">
    <property type="component" value="Unassembled WGS sequence"/>
</dbReference>
<feature type="compositionally biased region" description="Polar residues" evidence="1">
    <location>
        <begin position="51"/>
        <end position="61"/>
    </location>
</feature>
<comment type="caution">
    <text evidence="2">The sequence shown here is derived from an EMBL/GenBank/DDBJ whole genome shotgun (WGS) entry which is preliminary data.</text>
</comment>
<protein>
    <submittedName>
        <fullName evidence="2">Uncharacterized protein</fullName>
    </submittedName>
</protein>
<dbReference type="EMBL" id="LPWA01000114">
    <property type="protein sequence ID" value="KUM25719.1"/>
    <property type="molecule type" value="Genomic_DNA"/>
</dbReference>
<sequence>MTHRWCINEIGPHCGYLGRNGPAAFIFIGTDNKGGRLSRSAAASDAGQHSLLPQSKASVEV</sequence>
<dbReference type="AlphaFoldDB" id="A0A101KRH7"/>
<reference evidence="2 3" key="1">
    <citation type="submission" date="2015-12" db="EMBL/GenBank/DDBJ databases">
        <title>Draft genome sequence of Mesorhizobium sp. UFLA 01-765, a multitolerant efficient symbiont and plant-growth promoting strain isolated from Zn-mining soil using Leucaena leucocephala as a trap plant.</title>
        <authorList>
            <person name="Rangel W.M."/>
            <person name="Thijs S."/>
            <person name="Longatti S.M."/>
            <person name="Moreira F.M."/>
            <person name="Weyens N."/>
            <person name="Vangronsveld J."/>
            <person name="Van Hamme J.D."/>
            <person name="Bottos E.M."/>
            <person name="Rineau F."/>
        </authorList>
    </citation>
    <scope>NUCLEOTIDE SEQUENCE [LARGE SCALE GENOMIC DNA]</scope>
    <source>
        <strain evidence="2 3">UFLA 01-765</strain>
    </source>
</reference>
<feature type="region of interest" description="Disordered" evidence="1">
    <location>
        <begin position="35"/>
        <end position="61"/>
    </location>
</feature>
<name>A0A101KRH7_RHILI</name>
<evidence type="ECO:0000313" key="2">
    <source>
        <dbReference type="EMBL" id="KUM25719.1"/>
    </source>
</evidence>